<evidence type="ECO:0000313" key="2">
    <source>
        <dbReference type="Proteomes" id="UP000076727"/>
    </source>
</evidence>
<sequence length="209" mass="23293">MRIGLGGKKIVQIGREGCRDYRRTAHCWVEDGVAGRVVRCNALQNQAVASLMPRARRHSACIGPLRRVLLRSRSGRILQFAVSGICERGAVGYSESSPSLPKFDIGGGISGAGRNRLSPATSVIDSREYPRMCFITEESTYRLVIQYVLQQQRPLGLREEAHRAHLLWEPRLSTVVDQAKPVHCFEEHVSVPADEMHVRVMASTGIFSR</sequence>
<dbReference type="AlphaFoldDB" id="A0A165MBL0"/>
<dbReference type="Proteomes" id="UP000076727">
    <property type="component" value="Unassembled WGS sequence"/>
</dbReference>
<gene>
    <name evidence="1" type="ORF">DAEQUDRAFT_524514</name>
</gene>
<organism evidence="1 2">
    <name type="scientific">Daedalea quercina L-15889</name>
    <dbReference type="NCBI Taxonomy" id="1314783"/>
    <lineage>
        <taxon>Eukaryota</taxon>
        <taxon>Fungi</taxon>
        <taxon>Dikarya</taxon>
        <taxon>Basidiomycota</taxon>
        <taxon>Agaricomycotina</taxon>
        <taxon>Agaricomycetes</taxon>
        <taxon>Polyporales</taxon>
        <taxon>Fomitopsis</taxon>
    </lineage>
</organism>
<reference evidence="1 2" key="1">
    <citation type="journal article" date="2016" name="Mol. Biol. Evol.">
        <title>Comparative Genomics of Early-Diverging Mushroom-Forming Fungi Provides Insights into the Origins of Lignocellulose Decay Capabilities.</title>
        <authorList>
            <person name="Nagy L.G."/>
            <person name="Riley R."/>
            <person name="Tritt A."/>
            <person name="Adam C."/>
            <person name="Daum C."/>
            <person name="Floudas D."/>
            <person name="Sun H."/>
            <person name="Yadav J.S."/>
            <person name="Pangilinan J."/>
            <person name="Larsson K.H."/>
            <person name="Matsuura K."/>
            <person name="Barry K."/>
            <person name="Labutti K."/>
            <person name="Kuo R."/>
            <person name="Ohm R.A."/>
            <person name="Bhattacharya S.S."/>
            <person name="Shirouzu T."/>
            <person name="Yoshinaga Y."/>
            <person name="Martin F.M."/>
            <person name="Grigoriev I.V."/>
            <person name="Hibbett D.S."/>
        </authorList>
    </citation>
    <scope>NUCLEOTIDE SEQUENCE [LARGE SCALE GENOMIC DNA]</scope>
    <source>
        <strain evidence="1 2">L-15889</strain>
    </source>
</reference>
<protein>
    <submittedName>
        <fullName evidence="1">Uncharacterized protein</fullName>
    </submittedName>
</protein>
<accession>A0A165MBL0</accession>
<dbReference type="EMBL" id="KV429105">
    <property type="protein sequence ID" value="KZT65467.1"/>
    <property type="molecule type" value="Genomic_DNA"/>
</dbReference>
<name>A0A165MBL0_9APHY</name>
<keyword evidence="2" id="KW-1185">Reference proteome</keyword>
<proteinExistence type="predicted"/>
<evidence type="ECO:0000313" key="1">
    <source>
        <dbReference type="EMBL" id="KZT65467.1"/>
    </source>
</evidence>